<feature type="region of interest" description="Disordered" evidence="2">
    <location>
        <begin position="129"/>
        <end position="156"/>
    </location>
</feature>
<dbReference type="PANTHER" id="PTHR15304">
    <property type="entry name" value="MYOD FAMILY INHIBITOR"/>
    <property type="match status" value="1"/>
</dbReference>
<dbReference type="PANTHER" id="PTHR15304:SF4">
    <property type="entry name" value="MYOD FAMILY INHIBITOR-LIKE"/>
    <property type="match status" value="1"/>
</dbReference>
<name>A0A9W7TIR0_TRIRA</name>
<dbReference type="Proteomes" id="UP001059041">
    <property type="component" value="Linkage Group LG17"/>
</dbReference>
<comment type="caution">
    <text evidence="3">The sequence shown here is derived from an EMBL/GenBank/DDBJ whole genome shotgun (WGS) entry which is preliminary data.</text>
</comment>
<dbReference type="Pfam" id="PF15316">
    <property type="entry name" value="MDFI"/>
    <property type="match status" value="1"/>
</dbReference>
<dbReference type="InterPro" id="IPR026134">
    <property type="entry name" value="MDFI/MDFIC"/>
</dbReference>
<evidence type="ECO:0008006" key="5">
    <source>
        <dbReference type="Google" id="ProtNLM"/>
    </source>
</evidence>
<feature type="region of interest" description="Disordered" evidence="2">
    <location>
        <begin position="1"/>
        <end position="43"/>
    </location>
</feature>
<evidence type="ECO:0000256" key="1">
    <source>
        <dbReference type="ARBA" id="ARBA00025778"/>
    </source>
</evidence>
<organism evidence="3 4">
    <name type="scientific">Triplophysa rosa</name>
    <name type="common">Cave loach</name>
    <dbReference type="NCBI Taxonomy" id="992332"/>
    <lineage>
        <taxon>Eukaryota</taxon>
        <taxon>Metazoa</taxon>
        <taxon>Chordata</taxon>
        <taxon>Craniata</taxon>
        <taxon>Vertebrata</taxon>
        <taxon>Euteleostomi</taxon>
        <taxon>Actinopterygii</taxon>
        <taxon>Neopterygii</taxon>
        <taxon>Teleostei</taxon>
        <taxon>Ostariophysi</taxon>
        <taxon>Cypriniformes</taxon>
        <taxon>Nemacheilidae</taxon>
        <taxon>Triplophysa</taxon>
    </lineage>
</organism>
<evidence type="ECO:0000256" key="2">
    <source>
        <dbReference type="SAM" id="MobiDB-lite"/>
    </source>
</evidence>
<reference evidence="3" key="1">
    <citation type="submission" date="2021-02" db="EMBL/GenBank/DDBJ databases">
        <title>Comparative genomics reveals that relaxation of natural selection precedes convergent phenotypic evolution of cavefish.</title>
        <authorList>
            <person name="Peng Z."/>
        </authorList>
    </citation>
    <scope>NUCLEOTIDE SEQUENCE</scope>
    <source>
        <tissue evidence="3">Muscle</tissue>
    </source>
</reference>
<dbReference type="AlphaFoldDB" id="A0A9W7TIR0"/>
<evidence type="ECO:0000313" key="4">
    <source>
        <dbReference type="Proteomes" id="UP001059041"/>
    </source>
</evidence>
<accession>A0A9W7TIR0</accession>
<sequence>MDVQQQDEGRDSTQHRVTTLENSTYVHTAQPPATGKPQEMTGPASAETLCADRNLDHGDSSESLTDAVITSDDALLLPDHIPTISHRIEKEKSNLPNGIPSSVINGSAVVCTPPSGRTKTRTTTSQTCNGHAKCDGHRHRHKKHTPSTSNSQKSFKGDASQIQRVAGDDCCAHCILACLFCEVMSCCSVVAQCLACGLECDALCCCGEAASGGLCACCGEDTCSALLNCGILEDCCQSSECLEICLECCSICFPT</sequence>
<dbReference type="OrthoDB" id="9046739at2759"/>
<feature type="compositionally biased region" description="Polar residues" evidence="2">
    <location>
        <begin position="15"/>
        <end position="27"/>
    </location>
</feature>
<gene>
    <name evidence="3" type="ORF">IRJ41_021203</name>
</gene>
<protein>
    <recommendedName>
        <fullName evidence="5">MyoD family inhibitor domain-containing protein</fullName>
    </recommendedName>
</protein>
<proteinExistence type="inferred from homology"/>
<dbReference type="GO" id="GO:0010468">
    <property type="term" value="P:regulation of gene expression"/>
    <property type="evidence" value="ECO:0007669"/>
    <property type="project" value="UniProtKB-ARBA"/>
</dbReference>
<keyword evidence="4" id="KW-1185">Reference proteome</keyword>
<evidence type="ECO:0000313" key="3">
    <source>
        <dbReference type="EMBL" id="KAI7797945.1"/>
    </source>
</evidence>
<feature type="compositionally biased region" description="Basic residues" evidence="2">
    <location>
        <begin position="136"/>
        <end position="145"/>
    </location>
</feature>
<comment type="similarity">
    <text evidence="1">Belongs to the MDFI family.</text>
</comment>
<dbReference type="EMBL" id="JAFHDT010000017">
    <property type="protein sequence ID" value="KAI7797945.1"/>
    <property type="molecule type" value="Genomic_DNA"/>
</dbReference>